<evidence type="ECO:0000313" key="2">
    <source>
        <dbReference type="Proteomes" id="UP000324222"/>
    </source>
</evidence>
<protein>
    <submittedName>
        <fullName evidence="1">Uncharacterized protein</fullName>
    </submittedName>
</protein>
<dbReference type="AlphaFoldDB" id="A0A5B7DUA8"/>
<accession>A0A5B7DUA8</accession>
<dbReference type="EMBL" id="VSRR010001387">
    <property type="protein sequence ID" value="MPC24895.1"/>
    <property type="molecule type" value="Genomic_DNA"/>
</dbReference>
<dbReference type="Proteomes" id="UP000324222">
    <property type="component" value="Unassembled WGS sequence"/>
</dbReference>
<name>A0A5B7DUA8_PORTR</name>
<gene>
    <name evidence="1" type="ORF">E2C01_017989</name>
</gene>
<proteinExistence type="predicted"/>
<keyword evidence="2" id="KW-1185">Reference proteome</keyword>
<sequence length="69" mass="7988">MTVESKPGDGKLGRFKRVGARASYVVAHIYTTSSFRTKMRKEKVGRNRERAIVSCFRQLYFGEEKEDEV</sequence>
<organism evidence="1 2">
    <name type="scientific">Portunus trituberculatus</name>
    <name type="common">Swimming crab</name>
    <name type="synonym">Neptunus trituberculatus</name>
    <dbReference type="NCBI Taxonomy" id="210409"/>
    <lineage>
        <taxon>Eukaryota</taxon>
        <taxon>Metazoa</taxon>
        <taxon>Ecdysozoa</taxon>
        <taxon>Arthropoda</taxon>
        <taxon>Crustacea</taxon>
        <taxon>Multicrustacea</taxon>
        <taxon>Malacostraca</taxon>
        <taxon>Eumalacostraca</taxon>
        <taxon>Eucarida</taxon>
        <taxon>Decapoda</taxon>
        <taxon>Pleocyemata</taxon>
        <taxon>Brachyura</taxon>
        <taxon>Eubrachyura</taxon>
        <taxon>Portunoidea</taxon>
        <taxon>Portunidae</taxon>
        <taxon>Portuninae</taxon>
        <taxon>Portunus</taxon>
    </lineage>
</organism>
<evidence type="ECO:0000313" key="1">
    <source>
        <dbReference type="EMBL" id="MPC24895.1"/>
    </source>
</evidence>
<reference evidence="1 2" key="1">
    <citation type="submission" date="2019-05" db="EMBL/GenBank/DDBJ databases">
        <title>Another draft genome of Portunus trituberculatus and its Hox gene families provides insights of decapod evolution.</title>
        <authorList>
            <person name="Jeong J.-H."/>
            <person name="Song I."/>
            <person name="Kim S."/>
            <person name="Choi T."/>
            <person name="Kim D."/>
            <person name="Ryu S."/>
            <person name="Kim W."/>
        </authorList>
    </citation>
    <scope>NUCLEOTIDE SEQUENCE [LARGE SCALE GENOMIC DNA]</scope>
    <source>
        <tissue evidence="1">Muscle</tissue>
    </source>
</reference>
<comment type="caution">
    <text evidence="1">The sequence shown here is derived from an EMBL/GenBank/DDBJ whole genome shotgun (WGS) entry which is preliminary data.</text>
</comment>